<evidence type="ECO:0000256" key="5">
    <source>
        <dbReference type="ARBA" id="ARBA00023110"/>
    </source>
</evidence>
<dbReference type="Pfam" id="PF05698">
    <property type="entry name" value="Trigger_C"/>
    <property type="match status" value="1"/>
</dbReference>
<dbReference type="Pfam" id="PF05697">
    <property type="entry name" value="Trigger_N"/>
    <property type="match status" value="1"/>
</dbReference>
<feature type="compositionally biased region" description="Basic residues" evidence="13">
    <location>
        <begin position="478"/>
        <end position="489"/>
    </location>
</feature>
<evidence type="ECO:0000313" key="16">
    <source>
        <dbReference type="Proteomes" id="UP001354971"/>
    </source>
</evidence>
<feature type="domain" description="PPIase FKBP-type" evidence="14">
    <location>
        <begin position="169"/>
        <end position="229"/>
    </location>
</feature>
<dbReference type="SUPFAM" id="SSF102735">
    <property type="entry name" value="Trigger factor ribosome-binding domain"/>
    <property type="match status" value="1"/>
</dbReference>
<dbReference type="InterPro" id="IPR046357">
    <property type="entry name" value="PPIase_dom_sf"/>
</dbReference>
<dbReference type="InterPro" id="IPR008881">
    <property type="entry name" value="Trigger_fac_ribosome-bd_bac"/>
</dbReference>
<feature type="compositionally biased region" description="Basic residues" evidence="13">
    <location>
        <begin position="453"/>
        <end position="469"/>
    </location>
</feature>
<evidence type="ECO:0000256" key="6">
    <source>
        <dbReference type="ARBA" id="ARBA00023186"/>
    </source>
</evidence>
<keyword evidence="7 10" id="KW-0413">Isomerase</keyword>
<evidence type="ECO:0000313" key="15">
    <source>
        <dbReference type="EMBL" id="MEE2524854.1"/>
    </source>
</evidence>
<keyword evidence="10 12" id="KW-0132">Cell division</keyword>
<evidence type="ECO:0000259" key="14">
    <source>
        <dbReference type="PROSITE" id="PS50059"/>
    </source>
</evidence>
<comment type="function">
    <text evidence="8 10">Involved in protein export. Acts as a chaperone by maintaining the newly synthesized protein in an open conformation. Functions as a peptidyl-prolyl cis-trans isomerase.</text>
</comment>
<evidence type="ECO:0000256" key="10">
    <source>
        <dbReference type="HAMAP-Rule" id="MF_00303"/>
    </source>
</evidence>
<evidence type="ECO:0000256" key="12">
    <source>
        <dbReference type="RuleBase" id="RU003914"/>
    </source>
</evidence>
<evidence type="ECO:0000256" key="1">
    <source>
        <dbReference type="ARBA" id="ARBA00000971"/>
    </source>
</evidence>
<proteinExistence type="inferred from homology"/>
<dbReference type="InterPro" id="IPR008880">
    <property type="entry name" value="Trigger_fac_C"/>
</dbReference>
<dbReference type="InterPro" id="IPR005215">
    <property type="entry name" value="Trig_fac"/>
</dbReference>
<dbReference type="InterPro" id="IPR027304">
    <property type="entry name" value="Trigger_fact/SurA_dom_sf"/>
</dbReference>
<dbReference type="SUPFAM" id="SSF109998">
    <property type="entry name" value="Triger factor/SurA peptide-binding domain-like"/>
    <property type="match status" value="1"/>
</dbReference>
<organism evidence="15 16">
    <name type="scientific">Hyphobacterium lacteum</name>
    <dbReference type="NCBI Taxonomy" id="3116575"/>
    <lineage>
        <taxon>Bacteria</taxon>
        <taxon>Pseudomonadati</taxon>
        <taxon>Pseudomonadota</taxon>
        <taxon>Alphaproteobacteria</taxon>
        <taxon>Maricaulales</taxon>
        <taxon>Maricaulaceae</taxon>
        <taxon>Hyphobacterium</taxon>
    </lineage>
</organism>
<comment type="catalytic activity">
    <reaction evidence="1 10 11">
        <text>[protein]-peptidylproline (omega=180) = [protein]-peptidylproline (omega=0)</text>
        <dbReference type="Rhea" id="RHEA:16237"/>
        <dbReference type="Rhea" id="RHEA-COMP:10747"/>
        <dbReference type="Rhea" id="RHEA-COMP:10748"/>
        <dbReference type="ChEBI" id="CHEBI:83833"/>
        <dbReference type="ChEBI" id="CHEBI:83834"/>
        <dbReference type="EC" id="5.2.1.8"/>
    </reaction>
</comment>
<dbReference type="HAMAP" id="MF_00303">
    <property type="entry name" value="Trigger_factor_Tig"/>
    <property type="match status" value="1"/>
</dbReference>
<reference evidence="15 16" key="1">
    <citation type="submission" date="2024-01" db="EMBL/GenBank/DDBJ databases">
        <title>Hyphobacterium bacterium isolated from marine sediment.</title>
        <authorList>
            <person name="Zhao S."/>
        </authorList>
    </citation>
    <scope>NUCLEOTIDE SEQUENCE [LARGE SCALE GENOMIC DNA]</scope>
    <source>
        <strain evidence="16">HN65</strain>
    </source>
</reference>
<accession>A0ABU7LLR0</accession>
<dbReference type="EMBL" id="JAZDRP010000001">
    <property type="protein sequence ID" value="MEE2524854.1"/>
    <property type="molecule type" value="Genomic_DNA"/>
</dbReference>
<dbReference type="PANTHER" id="PTHR30560:SF3">
    <property type="entry name" value="TRIGGER FACTOR-LIKE PROTEIN TIG, CHLOROPLASTIC"/>
    <property type="match status" value="1"/>
</dbReference>
<dbReference type="InterPro" id="IPR036611">
    <property type="entry name" value="Trigger_fac_ribosome-bd_sf"/>
</dbReference>
<evidence type="ECO:0000256" key="8">
    <source>
        <dbReference type="ARBA" id="ARBA00024849"/>
    </source>
</evidence>
<keyword evidence="16" id="KW-1185">Reference proteome</keyword>
<comment type="similarity">
    <text evidence="2 10 12">Belongs to the FKBP-type PPIase family. Tig subfamily.</text>
</comment>
<feature type="region of interest" description="Disordered" evidence="13">
    <location>
        <begin position="448"/>
        <end position="522"/>
    </location>
</feature>
<evidence type="ECO:0000256" key="3">
    <source>
        <dbReference type="ARBA" id="ARBA00013194"/>
    </source>
</evidence>
<evidence type="ECO:0000256" key="7">
    <source>
        <dbReference type="ARBA" id="ARBA00023235"/>
    </source>
</evidence>
<evidence type="ECO:0000256" key="2">
    <source>
        <dbReference type="ARBA" id="ARBA00005464"/>
    </source>
</evidence>
<keyword evidence="6 10" id="KW-0143">Chaperone</keyword>
<dbReference type="PROSITE" id="PS50059">
    <property type="entry name" value="FKBP_PPIASE"/>
    <property type="match status" value="1"/>
</dbReference>
<dbReference type="SUPFAM" id="SSF54534">
    <property type="entry name" value="FKBP-like"/>
    <property type="match status" value="1"/>
</dbReference>
<keyword evidence="10" id="KW-0963">Cytoplasm</keyword>
<name>A0ABU7LLR0_9PROT</name>
<sequence>MQVTEKAAEGLSRTLEVVIPSKDLQARLDAKIEEIRPQVRLKGFRPGKVPANHIRKVFGESILGDLLNDELLPQSIDSAMKERSMEPASQPQIEIKTEPKDLVGGADFEFEIRVDIMPDFKAPEPKDLKIQRPVAEVDDAQIDEALAELAKESRAFEEKKGKAAKAEDGDAVVIDFVGKIDGEAFEGGSAEDARVVIGDGAFIPGFEEQLVGAKKGEQRDLKVTFPEDYQAKHLAGKEAVFETTVKAVEAPAESKIDDDLAKRLGLDSLDSLKDALKQRFEREHAGQSRMRAKRSLLDSLDDGQKFDLPPTMVEQEFNNIWREVSHAMEHGHLDDEDKDKSEDELKSEYRTIAERRVRLGLVLAKIGQGSNVEVTQEELARAINQEAQRYPGQEQQVVEFYQNNPNAVAQIRAPLYEEKVVDYVLELAKVEDVPVTREALFSEEDDIISGGKKPAKKTAAKKAPAKKAAAKKEPAKKAPAKKAAAKKAPAKAADKKPATKKAPAKKPAAKKAPAKKAAAKKK</sequence>
<dbReference type="EC" id="5.2.1.8" evidence="3 10"/>
<dbReference type="Gene3D" id="3.10.50.40">
    <property type="match status" value="1"/>
</dbReference>
<comment type="subcellular location">
    <subcellularLocation>
        <location evidence="10">Cytoplasm</location>
    </subcellularLocation>
    <text evidence="10">About half TF is bound to the ribosome near the polypeptide exit tunnel while the other half is free in the cytoplasm.</text>
</comment>
<dbReference type="InterPro" id="IPR037041">
    <property type="entry name" value="Trigger_fac_C_sf"/>
</dbReference>
<dbReference type="Gene3D" id="3.30.70.1050">
    <property type="entry name" value="Trigger factor ribosome-binding domain"/>
    <property type="match status" value="1"/>
</dbReference>
<evidence type="ECO:0000256" key="13">
    <source>
        <dbReference type="SAM" id="MobiDB-lite"/>
    </source>
</evidence>
<dbReference type="Pfam" id="PF00254">
    <property type="entry name" value="FKBP_C"/>
    <property type="match status" value="1"/>
</dbReference>
<dbReference type="GO" id="GO:0003755">
    <property type="term" value="F:peptidyl-prolyl cis-trans isomerase activity"/>
    <property type="evidence" value="ECO:0007669"/>
    <property type="project" value="UniProtKB-EC"/>
</dbReference>
<dbReference type="NCBIfam" id="TIGR00115">
    <property type="entry name" value="tig"/>
    <property type="match status" value="1"/>
</dbReference>
<dbReference type="RefSeq" id="WP_330197522.1">
    <property type="nucleotide sequence ID" value="NZ_JAZDRP010000001.1"/>
</dbReference>
<feature type="compositionally biased region" description="Basic residues" evidence="13">
    <location>
        <begin position="498"/>
        <end position="522"/>
    </location>
</feature>
<protein>
    <recommendedName>
        <fullName evidence="4 10">Trigger factor</fullName>
        <shortName evidence="10">TF</shortName>
        <ecNumber evidence="3 10">5.2.1.8</ecNumber>
    </recommendedName>
    <alternativeName>
        <fullName evidence="9 10">PPIase</fullName>
    </alternativeName>
</protein>
<evidence type="ECO:0000256" key="11">
    <source>
        <dbReference type="PROSITE-ProRule" id="PRU00277"/>
    </source>
</evidence>
<comment type="caution">
    <text evidence="15">The sequence shown here is derived from an EMBL/GenBank/DDBJ whole genome shotgun (WGS) entry which is preliminary data.</text>
</comment>
<dbReference type="Gene3D" id="1.10.3120.10">
    <property type="entry name" value="Trigger factor, C-terminal domain"/>
    <property type="match status" value="1"/>
</dbReference>
<dbReference type="InterPro" id="IPR001179">
    <property type="entry name" value="PPIase_FKBP_dom"/>
</dbReference>
<evidence type="ECO:0000256" key="4">
    <source>
        <dbReference type="ARBA" id="ARBA00016902"/>
    </source>
</evidence>
<evidence type="ECO:0000256" key="9">
    <source>
        <dbReference type="ARBA" id="ARBA00029986"/>
    </source>
</evidence>
<dbReference type="Proteomes" id="UP001354971">
    <property type="component" value="Unassembled WGS sequence"/>
</dbReference>
<dbReference type="PANTHER" id="PTHR30560">
    <property type="entry name" value="TRIGGER FACTOR CHAPERONE AND PEPTIDYL-PROLYL CIS/TRANS ISOMERASE"/>
    <property type="match status" value="1"/>
</dbReference>
<comment type="domain">
    <text evidence="10">Consists of 3 domains; the N-terminus binds the ribosome, the middle domain has PPIase activity, while the C-terminus has intrinsic chaperone activity on its own.</text>
</comment>
<gene>
    <name evidence="10 15" type="primary">tig</name>
    <name evidence="15" type="ORF">V0U79_00620</name>
</gene>
<keyword evidence="5 10" id="KW-0697">Rotamase</keyword>
<keyword evidence="10 12" id="KW-0131">Cell cycle</keyword>